<feature type="non-terminal residue" evidence="1">
    <location>
        <position position="74"/>
    </location>
</feature>
<sequence>VFPMAPASASYSHTRFCCAIPAIRATKSILRCGRTCGRIAGCPIPIICCRYILRSYRTARGPGICGTKHLCRPV</sequence>
<reference evidence="1" key="1">
    <citation type="submission" date="2020-02" db="EMBL/GenBank/DDBJ databases">
        <authorList>
            <person name="Meier V. D."/>
        </authorList>
    </citation>
    <scope>NUCLEOTIDE SEQUENCE</scope>
    <source>
        <strain evidence="1">AVDCRST_MAG93</strain>
    </source>
</reference>
<name>A0A6J4IV03_9CHLR</name>
<organism evidence="1">
    <name type="scientific">uncultured Chloroflexia bacterium</name>
    <dbReference type="NCBI Taxonomy" id="1672391"/>
    <lineage>
        <taxon>Bacteria</taxon>
        <taxon>Bacillati</taxon>
        <taxon>Chloroflexota</taxon>
        <taxon>Chloroflexia</taxon>
        <taxon>environmental samples</taxon>
    </lineage>
</organism>
<accession>A0A6J4IV03</accession>
<dbReference type="EMBL" id="CADCTR010000721">
    <property type="protein sequence ID" value="CAA9259946.1"/>
    <property type="molecule type" value="Genomic_DNA"/>
</dbReference>
<gene>
    <name evidence="1" type="ORF">AVDCRST_MAG93-2141</name>
</gene>
<feature type="non-terminal residue" evidence="1">
    <location>
        <position position="1"/>
    </location>
</feature>
<protein>
    <submittedName>
        <fullName evidence="1">Uncharacterized protein</fullName>
    </submittedName>
</protein>
<evidence type="ECO:0000313" key="1">
    <source>
        <dbReference type="EMBL" id="CAA9259946.1"/>
    </source>
</evidence>
<proteinExistence type="predicted"/>
<dbReference type="AlphaFoldDB" id="A0A6J4IV03"/>